<organism evidence="1 2">
    <name type="scientific">Peredibacter starrii</name>
    <dbReference type="NCBI Taxonomy" id="28202"/>
    <lineage>
        <taxon>Bacteria</taxon>
        <taxon>Pseudomonadati</taxon>
        <taxon>Bdellovibrionota</taxon>
        <taxon>Bacteriovoracia</taxon>
        <taxon>Bacteriovoracales</taxon>
        <taxon>Bacteriovoracaceae</taxon>
        <taxon>Peredibacter</taxon>
    </lineage>
</organism>
<dbReference type="RefSeq" id="WP_321396971.1">
    <property type="nucleotide sequence ID" value="NZ_CP139487.1"/>
</dbReference>
<protein>
    <submittedName>
        <fullName evidence="1">Uncharacterized protein</fullName>
    </submittedName>
</protein>
<dbReference type="Proteomes" id="UP001324634">
    <property type="component" value="Chromosome"/>
</dbReference>
<dbReference type="EMBL" id="CP139487">
    <property type="protein sequence ID" value="WPU65796.1"/>
    <property type="molecule type" value="Genomic_DNA"/>
</dbReference>
<dbReference type="KEGG" id="psti:SOO65_03455"/>
<reference evidence="1 2" key="1">
    <citation type="submission" date="2023-11" db="EMBL/GenBank/DDBJ databases">
        <title>Peredibacter starrii A3.12.</title>
        <authorList>
            <person name="Mitchell R.J."/>
        </authorList>
    </citation>
    <scope>NUCLEOTIDE SEQUENCE [LARGE SCALE GENOMIC DNA]</scope>
    <source>
        <strain evidence="1 2">A3.12</strain>
    </source>
</reference>
<accession>A0AAX4HR69</accession>
<sequence length="57" mass="6907">MDKRKLSHDIMNMLERLRIMHDLAKDQNFEAISKEEMKSDLDETLKKLEKDFKDLIQ</sequence>
<evidence type="ECO:0000313" key="1">
    <source>
        <dbReference type="EMBL" id="WPU65796.1"/>
    </source>
</evidence>
<dbReference type="AlphaFoldDB" id="A0AAX4HR69"/>
<gene>
    <name evidence="1" type="ORF">SOO65_03455</name>
</gene>
<evidence type="ECO:0000313" key="2">
    <source>
        <dbReference type="Proteomes" id="UP001324634"/>
    </source>
</evidence>
<name>A0AAX4HR69_9BACT</name>
<keyword evidence="2" id="KW-1185">Reference proteome</keyword>
<proteinExistence type="predicted"/>